<evidence type="ECO:0000313" key="3">
    <source>
        <dbReference type="Proteomes" id="UP001500902"/>
    </source>
</evidence>
<name>A0ABP7DUL1_9ACTN</name>
<dbReference type="Proteomes" id="UP001500902">
    <property type="component" value="Unassembled WGS sequence"/>
</dbReference>
<dbReference type="EMBL" id="BAAAZP010000204">
    <property type="protein sequence ID" value="GAA3709700.1"/>
    <property type="molecule type" value="Genomic_DNA"/>
</dbReference>
<accession>A0ABP7DUL1</accession>
<evidence type="ECO:0000313" key="2">
    <source>
        <dbReference type="EMBL" id="GAA3709700.1"/>
    </source>
</evidence>
<dbReference type="InterPro" id="IPR025334">
    <property type="entry name" value="DUF4240"/>
</dbReference>
<protein>
    <recommendedName>
        <fullName evidence="1">DUF4240 domain-containing protein</fullName>
    </recommendedName>
</protein>
<sequence>MDVAGFWAMIERSAQETDTRAERVAWLEERLSALPVAEIVDYQTWWTIAANRGCSWDMYAVYWTLMGSGSSDGFEYFVSWLISLGREAFETVADCPDAAVDLPQVQHVLELERSFFRGYRRVTWSKDGKFRLTRLTRRRREIWTREEWPEFELLEYVTFEPYKKATGLETDSLGDAVRARGVKSKFPSLTYHAEPDGAEWDFGDEAEFIRRLPRVARHAGVTQ</sequence>
<comment type="caution">
    <text evidence="2">The sequence shown here is derived from an EMBL/GenBank/DDBJ whole genome shotgun (WGS) entry which is preliminary data.</text>
</comment>
<evidence type="ECO:0000259" key="1">
    <source>
        <dbReference type="Pfam" id="PF14024"/>
    </source>
</evidence>
<gene>
    <name evidence="2" type="ORF">GCM10022224_089020</name>
</gene>
<proteinExistence type="predicted"/>
<organism evidence="2 3">
    <name type="scientific">Nonomuraea antimicrobica</name>
    <dbReference type="NCBI Taxonomy" id="561173"/>
    <lineage>
        <taxon>Bacteria</taxon>
        <taxon>Bacillati</taxon>
        <taxon>Actinomycetota</taxon>
        <taxon>Actinomycetes</taxon>
        <taxon>Streptosporangiales</taxon>
        <taxon>Streptosporangiaceae</taxon>
        <taxon>Nonomuraea</taxon>
    </lineage>
</organism>
<dbReference type="RefSeq" id="WP_344893310.1">
    <property type="nucleotide sequence ID" value="NZ_BAAAZP010000204.1"/>
</dbReference>
<keyword evidence="3" id="KW-1185">Reference proteome</keyword>
<reference evidence="3" key="1">
    <citation type="journal article" date="2019" name="Int. J. Syst. Evol. Microbiol.">
        <title>The Global Catalogue of Microorganisms (GCM) 10K type strain sequencing project: providing services to taxonomists for standard genome sequencing and annotation.</title>
        <authorList>
            <consortium name="The Broad Institute Genomics Platform"/>
            <consortium name="The Broad Institute Genome Sequencing Center for Infectious Disease"/>
            <person name="Wu L."/>
            <person name="Ma J."/>
        </authorList>
    </citation>
    <scope>NUCLEOTIDE SEQUENCE [LARGE SCALE GENOMIC DNA]</scope>
    <source>
        <strain evidence="3">JCM 16904</strain>
    </source>
</reference>
<dbReference type="Pfam" id="PF14024">
    <property type="entry name" value="DUF4240"/>
    <property type="match status" value="1"/>
</dbReference>
<feature type="domain" description="DUF4240" evidence="1">
    <location>
        <begin position="1"/>
        <end position="108"/>
    </location>
</feature>